<reference evidence="2 3" key="1">
    <citation type="submission" date="2016-09" db="EMBL/GenBank/DDBJ databases">
        <title>Metabolic pathway, cell adaptation mechanisms and a novel monoxygenase revealed through proteogenomic-transcription analysis of a Sphingomonas haloaromaticamans strain degrading the fungicide ortho-phenylphenol.</title>
        <authorList>
            <person name="Perruchon C."/>
            <person name="Papadopoulou E.S."/>
            <person name="Rousidou C."/>
            <person name="Vasileiadis S."/>
            <person name="Tanou G."/>
            <person name="Amoutzias G."/>
            <person name="Molassiotis A."/>
            <person name="Karpouzas D.G."/>
        </authorList>
    </citation>
    <scope>NUCLEOTIDE SEQUENCE [LARGE SCALE GENOMIC DNA]</scope>
    <source>
        <strain evidence="2 3">P3</strain>
    </source>
</reference>
<protein>
    <recommendedName>
        <fullName evidence="4">Zinc ribbon domain-containing protein</fullName>
    </recommendedName>
</protein>
<feature type="region of interest" description="Disordered" evidence="1">
    <location>
        <begin position="71"/>
        <end position="90"/>
    </location>
</feature>
<accession>A0A1S1HCI0</accession>
<feature type="compositionally biased region" description="Basic and acidic residues" evidence="1">
    <location>
        <begin position="72"/>
        <end position="90"/>
    </location>
</feature>
<dbReference type="OrthoDB" id="7433579at2"/>
<evidence type="ECO:0000256" key="1">
    <source>
        <dbReference type="SAM" id="MobiDB-lite"/>
    </source>
</evidence>
<evidence type="ECO:0000313" key="3">
    <source>
        <dbReference type="Proteomes" id="UP000179467"/>
    </source>
</evidence>
<dbReference type="Proteomes" id="UP000179467">
    <property type="component" value="Unassembled WGS sequence"/>
</dbReference>
<keyword evidence="3" id="KW-1185">Reference proteome</keyword>
<dbReference type="EMBL" id="MIPT01000001">
    <property type="protein sequence ID" value="OHT19904.1"/>
    <property type="molecule type" value="Genomic_DNA"/>
</dbReference>
<organism evidence="2 3">
    <name type="scientific">Edaphosphingomonas haloaromaticamans</name>
    <dbReference type="NCBI Taxonomy" id="653954"/>
    <lineage>
        <taxon>Bacteria</taxon>
        <taxon>Pseudomonadati</taxon>
        <taxon>Pseudomonadota</taxon>
        <taxon>Alphaproteobacteria</taxon>
        <taxon>Sphingomonadales</taxon>
        <taxon>Rhizorhabdaceae</taxon>
        <taxon>Edaphosphingomonas</taxon>
    </lineage>
</organism>
<evidence type="ECO:0008006" key="4">
    <source>
        <dbReference type="Google" id="ProtNLM"/>
    </source>
</evidence>
<proteinExistence type="predicted"/>
<sequence length="176" mass="19243">MAIKKCPDCAEIIQADARICRFCRREFPPVPAATLSQRPTSTPTWKVLLLIFGVLIAYSVIKSRFEQPAAEPDVKPKPVASDERDREVSNEAKVRLLAERQLKASLRDPGSMETRNTRVPPGAAFLCGEVNARNGFGGKTGYHRFIAGALSGMPVAIDDGSALSPKDFEALWQKAC</sequence>
<name>A0A1S1HCI0_9SPHN</name>
<dbReference type="AlphaFoldDB" id="A0A1S1HCI0"/>
<comment type="caution">
    <text evidence="2">The sequence shown here is derived from an EMBL/GenBank/DDBJ whole genome shotgun (WGS) entry which is preliminary data.</text>
</comment>
<gene>
    <name evidence="2" type="ORF">BHE75_01897</name>
</gene>
<evidence type="ECO:0000313" key="2">
    <source>
        <dbReference type="EMBL" id="OHT19904.1"/>
    </source>
</evidence>